<accession>A0ABT9YUT5</accession>
<sequence>MNLRRLLWAGTAAFISYHLVANRDTIKEEVIETKELTDDVSEHIKDINQQIAVIKGQLPKLTEMAQDLSQKASMFQHEVDIRTKQMPLLNKETNEKDSTVNTDDVTH</sequence>
<reference evidence="2 3" key="1">
    <citation type="submission" date="2023-07" db="EMBL/GenBank/DDBJ databases">
        <title>Genomic Encyclopedia of Type Strains, Phase IV (KMG-IV): sequencing the most valuable type-strain genomes for metagenomic binning, comparative biology and taxonomic classification.</title>
        <authorList>
            <person name="Goeker M."/>
        </authorList>
    </citation>
    <scope>NUCLEOTIDE SEQUENCE [LARGE SCALE GENOMIC DNA]</scope>
    <source>
        <strain evidence="2 3">DSM 105143</strain>
    </source>
</reference>
<comment type="caution">
    <text evidence="2">The sequence shown here is derived from an EMBL/GenBank/DDBJ whole genome shotgun (WGS) entry which is preliminary data.</text>
</comment>
<evidence type="ECO:0000313" key="2">
    <source>
        <dbReference type="EMBL" id="MDQ0223098.1"/>
    </source>
</evidence>
<feature type="compositionally biased region" description="Basic and acidic residues" evidence="1">
    <location>
        <begin position="92"/>
        <end position="107"/>
    </location>
</feature>
<name>A0ABT9YUT5_9STRE</name>
<proteinExistence type="predicted"/>
<dbReference type="Proteomes" id="UP001223079">
    <property type="component" value="Unassembled WGS sequence"/>
</dbReference>
<dbReference type="EMBL" id="JAUSTM010000017">
    <property type="protein sequence ID" value="MDQ0223098.1"/>
    <property type="molecule type" value="Genomic_DNA"/>
</dbReference>
<evidence type="ECO:0000256" key="1">
    <source>
        <dbReference type="SAM" id="MobiDB-lite"/>
    </source>
</evidence>
<protein>
    <submittedName>
        <fullName evidence="2">Uncharacterized coiled-coil DUF342 family protein</fullName>
    </submittedName>
</protein>
<organism evidence="2 3">
    <name type="scientific">Streptococcus moroccensis</name>
    <dbReference type="NCBI Taxonomy" id="1451356"/>
    <lineage>
        <taxon>Bacteria</taxon>
        <taxon>Bacillati</taxon>
        <taxon>Bacillota</taxon>
        <taxon>Bacilli</taxon>
        <taxon>Lactobacillales</taxon>
        <taxon>Streptococcaceae</taxon>
        <taxon>Streptococcus</taxon>
    </lineage>
</organism>
<evidence type="ECO:0000313" key="3">
    <source>
        <dbReference type="Proteomes" id="UP001223079"/>
    </source>
</evidence>
<keyword evidence="3" id="KW-1185">Reference proteome</keyword>
<dbReference type="RefSeq" id="WP_307122253.1">
    <property type="nucleotide sequence ID" value="NZ_JAUSTM010000017.1"/>
</dbReference>
<feature type="region of interest" description="Disordered" evidence="1">
    <location>
        <begin position="85"/>
        <end position="107"/>
    </location>
</feature>
<gene>
    <name evidence="2" type="ORF">J2S23_001673</name>
</gene>